<evidence type="ECO:0000313" key="2">
    <source>
        <dbReference type="EMBL" id="RZR73973.1"/>
    </source>
</evidence>
<dbReference type="Proteomes" id="UP000290560">
    <property type="component" value="Unassembled WGS sequence"/>
</dbReference>
<sequence length="177" mass="19000">MIRPSRSSGDRLAERMNSGTNPSDLAERTNSGTNPEDLAERANSGINPGDLAERVNSGTNPGDLAEGELVSLTEGSLAAIRERYSIPTEYRLHVLQSGLKGIISSSCAIKEMPELWLVEAGLSPASRDRMDLDDLRGMPKVSGNLLSSCCSASPGGRCFSIERSPEDLFQEANRCTD</sequence>
<evidence type="ECO:0000256" key="1">
    <source>
        <dbReference type="SAM" id="MobiDB-lite"/>
    </source>
</evidence>
<organism evidence="2">
    <name type="scientific">Ensete ventricosum</name>
    <name type="common">Abyssinian banana</name>
    <name type="synonym">Musa ensete</name>
    <dbReference type="NCBI Taxonomy" id="4639"/>
    <lineage>
        <taxon>Eukaryota</taxon>
        <taxon>Viridiplantae</taxon>
        <taxon>Streptophyta</taxon>
        <taxon>Embryophyta</taxon>
        <taxon>Tracheophyta</taxon>
        <taxon>Spermatophyta</taxon>
        <taxon>Magnoliopsida</taxon>
        <taxon>Liliopsida</taxon>
        <taxon>Zingiberales</taxon>
        <taxon>Musaceae</taxon>
        <taxon>Ensete</taxon>
    </lineage>
</organism>
<dbReference type="AlphaFoldDB" id="A0A445MID8"/>
<feature type="region of interest" description="Disordered" evidence="1">
    <location>
        <begin position="1"/>
        <end position="67"/>
    </location>
</feature>
<gene>
    <name evidence="2" type="ORF">BHM03_00030317</name>
</gene>
<accession>A0A445MID8</accession>
<name>A0A445MID8_ENSVE</name>
<feature type="compositionally biased region" description="Polar residues" evidence="1">
    <location>
        <begin position="17"/>
        <end position="34"/>
    </location>
</feature>
<reference evidence="2" key="1">
    <citation type="journal article" date="2018" name="Data Brief">
        <title>Genome sequence data from 17 accessions of Ensete ventricosum, a staple food crop for millions in Ethiopia.</title>
        <authorList>
            <person name="Yemataw Z."/>
            <person name="Muzemil S."/>
            <person name="Ambachew D."/>
            <person name="Tripathi L."/>
            <person name="Tesfaye K."/>
            <person name="Chala A."/>
            <person name="Farbos A."/>
            <person name="O'Neill P."/>
            <person name="Moore K."/>
            <person name="Grant M."/>
            <person name="Studholme D.J."/>
        </authorList>
    </citation>
    <scope>NUCLEOTIDE SEQUENCE [LARGE SCALE GENOMIC DNA]</scope>
    <source>
        <tissue evidence="2">Leaf</tissue>
    </source>
</reference>
<dbReference type="EMBL" id="KV876072">
    <property type="protein sequence ID" value="RZR73973.1"/>
    <property type="molecule type" value="Genomic_DNA"/>
</dbReference>
<protein>
    <submittedName>
        <fullName evidence="2">Uncharacterized protein</fullName>
    </submittedName>
</protein>
<proteinExistence type="predicted"/>